<feature type="transmembrane region" description="Helical" evidence="1">
    <location>
        <begin position="21"/>
        <end position="44"/>
    </location>
</feature>
<protein>
    <submittedName>
        <fullName evidence="3">MBL fold metallo-hydrolase</fullName>
    </submittedName>
</protein>
<proteinExistence type="predicted"/>
<organism evidence="3 4">
    <name type="scientific">Leptospira hartskeerlii</name>
    <dbReference type="NCBI Taxonomy" id="2023177"/>
    <lineage>
        <taxon>Bacteria</taxon>
        <taxon>Pseudomonadati</taxon>
        <taxon>Spirochaetota</taxon>
        <taxon>Spirochaetia</taxon>
        <taxon>Leptospirales</taxon>
        <taxon>Leptospiraceae</taxon>
        <taxon>Leptospira</taxon>
    </lineage>
</organism>
<gene>
    <name evidence="3" type="ORF">CH357_08545</name>
</gene>
<dbReference type="GO" id="GO:0016787">
    <property type="term" value="F:hydrolase activity"/>
    <property type="evidence" value="ECO:0007669"/>
    <property type="project" value="UniProtKB-KW"/>
</dbReference>
<dbReference type="OrthoDB" id="9805728at2"/>
<dbReference type="InterPro" id="IPR036866">
    <property type="entry name" value="RibonucZ/Hydroxyglut_hydro"/>
</dbReference>
<evidence type="ECO:0000256" key="1">
    <source>
        <dbReference type="SAM" id="Phobius"/>
    </source>
</evidence>
<feature type="domain" description="Metallo-beta-lactamase" evidence="2">
    <location>
        <begin position="120"/>
        <end position="317"/>
    </location>
</feature>
<dbReference type="AlphaFoldDB" id="A0A2M9XDB8"/>
<keyword evidence="1" id="KW-0812">Transmembrane</keyword>
<dbReference type="SUPFAM" id="SSF56281">
    <property type="entry name" value="Metallo-hydrolase/oxidoreductase"/>
    <property type="match status" value="1"/>
</dbReference>
<evidence type="ECO:0000313" key="3">
    <source>
        <dbReference type="EMBL" id="PJZ25691.1"/>
    </source>
</evidence>
<name>A0A2M9XDB8_9LEPT</name>
<comment type="caution">
    <text evidence="3">The sequence shown here is derived from an EMBL/GenBank/DDBJ whole genome shotgun (WGS) entry which is preliminary data.</text>
</comment>
<dbReference type="PANTHER" id="PTHR15032">
    <property type="entry name" value="N-ACYL-PHOSPHATIDYLETHANOLAMINE-HYDROLYZING PHOSPHOLIPASE D"/>
    <property type="match status" value="1"/>
</dbReference>
<accession>A0A2M9XDB8</accession>
<keyword evidence="4" id="KW-1185">Reference proteome</keyword>
<dbReference type="PANTHER" id="PTHR15032:SF4">
    <property type="entry name" value="N-ACYL-PHOSPHATIDYLETHANOLAMINE-HYDROLYZING PHOSPHOLIPASE D"/>
    <property type="match status" value="1"/>
</dbReference>
<evidence type="ECO:0000313" key="4">
    <source>
        <dbReference type="Proteomes" id="UP000232196"/>
    </source>
</evidence>
<sequence length="359" mass="41469">MDRFFKKNNHGTGITRIESKNIIVLPYIYFLFSLLFGCCVSTKYPNSDHSNGKRFYNPTQFEENGIWRTLKLLATIDFEEWPKKVQNEKANLIKNPLYKDQIGITFINHATVLIQSREINILTDPVWSERISPVSWVGTKRVREPGIQIEYLPPIDLVVISHNHYDHLDLETLKTINRKFSPKFLVPLGDKELLQSEGISDIYEMDWWQTIKIEKKAEVTFAPTQHLSARGIFDLNHSLWGSYMIRIGNRQVYFGGDAAYSSHYKEIKRRLGEPDISLLPIGAYEPRWFMRLVHMNPSDAIQAHMDLGSKLSIGIHFGTFQQTEEALNAPVEELKKELLKAGLNLSNFIVQKEGIAQIY</sequence>
<keyword evidence="1" id="KW-1133">Transmembrane helix</keyword>
<reference evidence="3 4" key="1">
    <citation type="submission" date="2017-07" db="EMBL/GenBank/DDBJ databases">
        <title>Leptospira spp. isolated from tropical soils.</title>
        <authorList>
            <person name="Thibeaux R."/>
            <person name="Iraola G."/>
            <person name="Ferres I."/>
            <person name="Bierque E."/>
            <person name="Girault D."/>
            <person name="Soupe-Gilbert M.-E."/>
            <person name="Picardeau M."/>
            <person name="Goarant C."/>
        </authorList>
    </citation>
    <scope>NUCLEOTIDE SEQUENCE [LARGE SCALE GENOMIC DNA]</scope>
    <source>
        <strain evidence="3 4">MCA1-C-A1</strain>
    </source>
</reference>
<dbReference type="Proteomes" id="UP000232196">
    <property type="component" value="Unassembled WGS sequence"/>
</dbReference>
<evidence type="ECO:0000259" key="2">
    <source>
        <dbReference type="Pfam" id="PF12706"/>
    </source>
</evidence>
<dbReference type="GO" id="GO:0005737">
    <property type="term" value="C:cytoplasm"/>
    <property type="evidence" value="ECO:0007669"/>
    <property type="project" value="TreeGrafter"/>
</dbReference>
<keyword evidence="3" id="KW-0378">Hydrolase</keyword>
<dbReference type="Pfam" id="PF12706">
    <property type="entry name" value="Lactamase_B_2"/>
    <property type="match status" value="1"/>
</dbReference>
<dbReference type="InterPro" id="IPR001279">
    <property type="entry name" value="Metallo-B-lactamas"/>
</dbReference>
<dbReference type="EMBL" id="NPDN01000004">
    <property type="protein sequence ID" value="PJZ25691.1"/>
    <property type="molecule type" value="Genomic_DNA"/>
</dbReference>
<keyword evidence="1" id="KW-0472">Membrane</keyword>
<dbReference type="Gene3D" id="3.60.15.10">
    <property type="entry name" value="Ribonuclease Z/Hydroxyacylglutathione hydrolase-like"/>
    <property type="match status" value="1"/>
</dbReference>